<proteinExistence type="predicted"/>
<feature type="transmembrane region" description="Helical" evidence="2">
    <location>
        <begin position="99"/>
        <end position="117"/>
    </location>
</feature>
<keyword evidence="2" id="KW-0472">Membrane</keyword>
<dbReference type="Proteomes" id="UP001180551">
    <property type="component" value="Unassembled WGS sequence"/>
</dbReference>
<protein>
    <recommendedName>
        <fullName evidence="5">Lipoprotein</fullName>
    </recommendedName>
</protein>
<comment type="caution">
    <text evidence="3">The sequence shown here is derived from an EMBL/GenBank/DDBJ whole genome shotgun (WGS) entry which is preliminary data.</text>
</comment>
<feature type="transmembrane region" description="Helical" evidence="2">
    <location>
        <begin position="137"/>
        <end position="160"/>
    </location>
</feature>
<accession>A0ABU2T0N7</accession>
<evidence type="ECO:0000313" key="3">
    <source>
        <dbReference type="EMBL" id="MDT0454796.1"/>
    </source>
</evidence>
<keyword evidence="2" id="KW-1133">Transmembrane helix</keyword>
<evidence type="ECO:0008006" key="5">
    <source>
        <dbReference type="Google" id="ProtNLM"/>
    </source>
</evidence>
<evidence type="ECO:0000256" key="2">
    <source>
        <dbReference type="SAM" id="Phobius"/>
    </source>
</evidence>
<organism evidence="3 4">
    <name type="scientific">Streptomyces mooreae</name>
    <dbReference type="NCBI Taxonomy" id="3075523"/>
    <lineage>
        <taxon>Bacteria</taxon>
        <taxon>Bacillati</taxon>
        <taxon>Actinomycetota</taxon>
        <taxon>Actinomycetes</taxon>
        <taxon>Kitasatosporales</taxon>
        <taxon>Streptomycetaceae</taxon>
        <taxon>Streptomyces</taxon>
    </lineage>
</organism>
<dbReference type="RefSeq" id="WP_311622225.1">
    <property type="nucleotide sequence ID" value="NZ_JAVRFE010000003.1"/>
</dbReference>
<gene>
    <name evidence="3" type="ORF">RM550_03445</name>
</gene>
<feature type="region of interest" description="Disordered" evidence="1">
    <location>
        <begin position="167"/>
        <end position="209"/>
    </location>
</feature>
<keyword evidence="4" id="KW-1185">Reference proteome</keyword>
<reference evidence="3" key="1">
    <citation type="submission" date="2024-05" db="EMBL/GenBank/DDBJ databases">
        <title>30 novel species of actinomycetes from the DSMZ collection.</title>
        <authorList>
            <person name="Nouioui I."/>
        </authorList>
    </citation>
    <scope>NUCLEOTIDE SEQUENCE</scope>
    <source>
        <strain evidence="3">DSM 41527</strain>
    </source>
</reference>
<keyword evidence="2" id="KW-0812">Transmembrane</keyword>
<sequence length="209" mass="22599">MKGFRARYGASPLHLLLVLCSFFLAGYAGVRLLTGDTLGVLLWFIGAALLHDLVFLPLYTVTDRVAQRLVRHPRRRRRDAQAPAPAHTPPPVVAGGINYLRVPAFVALLLLLVWYPLILRRVPEFSLYTALPSDVFWGRWLLISAALFAASAVCLLFALWRAYAAGAPSESPLPPAPPPAPPSSPPPPPAPPAPPPSAPPPPAPPERKE</sequence>
<feature type="transmembrane region" description="Helical" evidence="2">
    <location>
        <begin position="38"/>
        <end position="61"/>
    </location>
</feature>
<evidence type="ECO:0000256" key="1">
    <source>
        <dbReference type="SAM" id="MobiDB-lite"/>
    </source>
</evidence>
<evidence type="ECO:0000313" key="4">
    <source>
        <dbReference type="Proteomes" id="UP001180551"/>
    </source>
</evidence>
<feature type="compositionally biased region" description="Pro residues" evidence="1">
    <location>
        <begin position="171"/>
        <end position="209"/>
    </location>
</feature>
<name>A0ABU2T0N7_9ACTN</name>
<dbReference type="EMBL" id="JAVRFE010000003">
    <property type="protein sequence ID" value="MDT0454796.1"/>
    <property type="molecule type" value="Genomic_DNA"/>
</dbReference>